<dbReference type="AlphaFoldDB" id="A0A382A5F4"/>
<feature type="compositionally biased region" description="Basic and acidic residues" evidence="1">
    <location>
        <begin position="61"/>
        <end position="70"/>
    </location>
</feature>
<name>A0A382A5F4_9ZZZZ</name>
<feature type="domain" description="C2H2-type" evidence="2">
    <location>
        <begin position="17"/>
        <end position="45"/>
    </location>
</feature>
<dbReference type="Gene3D" id="3.30.160.60">
    <property type="entry name" value="Classic Zinc Finger"/>
    <property type="match status" value="1"/>
</dbReference>
<proteinExistence type="predicted"/>
<dbReference type="EMBL" id="UINC01023948">
    <property type="protein sequence ID" value="SVA96644.1"/>
    <property type="molecule type" value="Genomic_DNA"/>
</dbReference>
<accession>A0A382A5F4</accession>
<evidence type="ECO:0000313" key="3">
    <source>
        <dbReference type="EMBL" id="SVA96644.1"/>
    </source>
</evidence>
<feature type="non-terminal residue" evidence="3">
    <location>
        <position position="1"/>
    </location>
</feature>
<feature type="region of interest" description="Disordered" evidence="1">
    <location>
        <begin position="33"/>
        <end position="70"/>
    </location>
</feature>
<protein>
    <recommendedName>
        <fullName evidence="2">C2H2-type domain-containing protein</fullName>
    </recommendedName>
</protein>
<evidence type="ECO:0000259" key="2">
    <source>
        <dbReference type="PROSITE" id="PS50157"/>
    </source>
</evidence>
<gene>
    <name evidence="3" type="ORF">METZ01_LOCUS149498</name>
</gene>
<reference evidence="3" key="1">
    <citation type="submission" date="2018-05" db="EMBL/GenBank/DDBJ databases">
        <authorList>
            <person name="Lanie J.A."/>
            <person name="Ng W.-L."/>
            <person name="Kazmierczak K.M."/>
            <person name="Andrzejewski T.M."/>
            <person name="Davidsen T.M."/>
            <person name="Wayne K.J."/>
            <person name="Tettelin H."/>
            <person name="Glass J.I."/>
            <person name="Rusch D."/>
            <person name="Podicherti R."/>
            <person name="Tsui H.-C.T."/>
            <person name="Winkler M.E."/>
        </authorList>
    </citation>
    <scope>NUCLEOTIDE SEQUENCE</scope>
</reference>
<dbReference type="PROSITE" id="PS00028">
    <property type="entry name" value="ZINC_FINGER_C2H2_1"/>
    <property type="match status" value="1"/>
</dbReference>
<organism evidence="3">
    <name type="scientific">marine metagenome</name>
    <dbReference type="NCBI Taxonomy" id="408172"/>
    <lineage>
        <taxon>unclassified sequences</taxon>
        <taxon>metagenomes</taxon>
        <taxon>ecological metagenomes</taxon>
    </lineage>
</organism>
<dbReference type="InterPro" id="IPR013087">
    <property type="entry name" value="Znf_C2H2_type"/>
</dbReference>
<sequence>VIVKDELGFFGKKQNETKCKKCDMEFSSSERLQRHVDKAHAKMSKTHLKRETWGQSKTTKKKEERNVGSS</sequence>
<dbReference type="PROSITE" id="PS50157">
    <property type="entry name" value="ZINC_FINGER_C2H2_2"/>
    <property type="match status" value="1"/>
</dbReference>
<evidence type="ECO:0000256" key="1">
    <source>
        <dbReference type="SAM" id="MobiDB-lite"/>
    </source>
</evidence>